<feature type="region of interest" description="Disordered" evidence="1">
    <location>
        <begin position="82"/>
        <end position="131"/>
    </location>
</feature>
<accession>A0A6N3X6A0</accession>
<name>A0A6N3X6A0_9SYNE</name>
<evidence type="ECO:0000313" key="2">
    <source>
        <dbReference type="EMBL" id="KKZ10522.1"/>
    </source>
</evidence>
<gene>
    <name evidence="2" type="ORF">TH68_10630</name>
</gene>
<reference evidence="2 3" key="1">
    <citation type="submission" date="2015-01" db="EMBL/GenBank/DDBJ databases">
        <title>Lifestyle Evolution in Cyanobacterial Symbionts of Sponges.</title>
        <authorList>
            <person name="Burgsdorf I."/>
            <person name="Slaby B.M."/>
            <person name="Handley K.M."/>
            <person name="Haber M."/>
            <person name="Blom J."/>
            <person name="Marshall C.W."/>
            <person name="Gilbert J.A."/>
            <person name="Hentschel U."/>
            <person name="Steindler L."/>
        </authorList>
    </citation>
    <scope>NUCLEOTIDE SEQUENCE [LARGE SCALE GENOMIC DNA]</scope>
    <source>
        <strain evidence="2">142</strain>
    </source>
</reference>
<organism evidence="2 3">
    <name type="scientific">Candidatus Synechococcus spongiarum 142</name>
    <dbReference type="NCBI Taxonomy" id="1608213"/>
    <lineage>
        <taxon>Bacteria</taxon>
        <taxon>Bacillati</taxon>
        <taxon>Cyanobacteriota</taxon>
        <taxon>Cyanophyceae</taxon>
        <taxon>Synechococcales</taxon>
        <taxon>Synechococcaceae</taxon>
        <taxon>Synechococcus</taxon>
    </lineage>
</organism>
<feature type="compositionally biased region" description="Low complexity" evidence="1">
    <location>
        <begin position="94"/>
        <end position="104"/>
    </location>
</feature>
<dbReference type="AlphaFoldDB" id="A0A6N3X6A0"/>
<dbReference type="Proteomes" id="UP000035054">
    <property type="component" value="Unassembled WGS sequence"/>
</dbReference>
<protein>
    <submittedName>
        <fullName evidence="2">Uncharacterized protein</fullName>
    </submittedName>
</protein>
<comment type="caution">
    <text evidence="2">The sequence shown here is derived from an EMBL/GenBank/DDBJ whole genome shotgun (WGS) entry which is preliminary data.</text>
</comment>
<dbReference type="EMBL" id="JXUO01000315">
    <property type="protein sequence ID" value="KKZ10522.1"/>
    <property type="molecule type" value="Genomic_DNA"/>
</dbReference>
<proteinExistence type="predicted"/>
<feature type="non-terminal residue" evidence="2">
    <location>
        <position position="131"/>
    </location>
</feature>
<sequence>MQAQPPRNHAELISRLGQPLHLLPGARRRFRGQHQVQGTLEHASLPQPPSPITGRIEATGHKGDAGEACSWATGQLLLRPDPLWRQKGGRHPHMAPQHQPQHSPAGVEPVQGRAKQRCSYQPAQPAETMRR</sequence>
<evidence type="ECO:0000313" key="3">
    <source>
        <dbReference type="Proteomes" id="UP000035054"/>
    </source>
</evidence>
<evidence type="ECO:0000256" key="1">
    <source>
        <dbReference type="SAM" id="MobiDB-lite"/>
    </source>
</evidence>